<dbReference type="InterPro" id="IPR028087">
    <property type="entry name" value="Tad_N"/>
</dbReference>
<keyword evidence="4" id="KW-1185">Reference proteome</keyword>
<evidence type="ECO:0000313" key="4">
    <source>
        <dbReference type="Proteomes" id="UP000037175"/>
    </source>
</evidence>
<dbReference type="Pfam" id="PF13400">
    <property type="entry name" value="Tad"/>
    <property type="match status" value="1"/>
</dbReference>
<gene>
    <name evidence="3" type="ORF">Tfer_1223</name>
</gene>
<keyword evidence="1" id="KW-1133">Transmembrane helix</keyword>
<name>A0A0L6W3C5_9FIRM</name>
<dbReference type="EMBL" id="LGTE01000006">
    <property type="protein sequence ID" value="KNZ70082.1"/>
    <property type="molecule type" value="Genomic_DNA"/>
</dbReference>
<evidence type="ECO:0000256" key="1">
    <source>
        <dbReference type="SAM" id="Phobius"/>
    </source>
</evidence>
<evidence type="ECO:0000259" key="2">
    <source>
        <dbReference type="Pfam" id="PF13400"/>
    </source>
</evidence>
<keyword evidence="1" id="KW-0812">Transmembrane</keyword>
<dbReference type="PATRIC" id="fig|281456.6.peg.1297"/>
<protein>
    <recommendedName>
        <fullName evidence="2">Putative Flp pilus-assembly TadG-like N-terminal domain-containing protein</fullName>
    </recommendedName>
</protein>
<dbReference type="Proteomes" id="UP000037175">
    <property type="component" value="Unassembled WGS sequence"/>
</dbReference>
<dbReference type="AlphaFoldDB" id="A0A0L6W3C5"/>
<dbReference type="RefSeq" id="WP_052217298.1">
    <property type="nucleotide sequence ID" value="NZ_LGTE01000006.1"/>
</dbReference>
<feature type="transmembrane region" description="Helical" evidence="1">
    <location>
        <begin position="16"/>
        <end position="42"/>
    </location>
</feature>
<proteinExistence type="predicted"/>
<comment type="caution">
    <text evidence="3">The sequence shown here is derived from an EMBL/GenBank/DDBJ whole genome shotgun (WGS) entry which is preliminary data.</text>
</comment>
<evidence type="ECO:0000313" key="3">
    <source>
        <dbReference type="EMBL" id="KNZ70082.1"/>
    </source>
</evidence>
<accession>A0A0L6W3C5</accession>
<sequence>MKHLISRLLKKEEGSVIVIVAIAFTVFLGFVAIVTDIGLLYVKQNKVAHAVDAAALAGAQELPDNPANAVAIAKSYAQLNGLDPLQVTATVAPDNKSITVTSNEKVDLVLARLFGRNFSTVSASAKARVAPARTLTGAVPFSVLKQELHYGEEYVLKEGSGGVSNDGGRWHGWFGALDYTGGGGGASEYRETIKNGYAGSVSIGDVIDIKSGNMSGPTSDGVNYRINLCRTRHSPECTWDSYQPDCPRVIYVPVVEQIDSRRVRVVGFAAFFLKGVEGQGHENNVVGYFIKEAISADSDESATDYGLHGIKLSE</sequence>
<keyword evidence="1" id="KW-0472">Membrane</keyword>
<feature type="domain" description="Putative Flp pilus-assembly TadG-like N-terminal" evidence="2">
    <location>
        <begin position="14"/>
        <end position="60"/>
    </location>
</feature>
<organism evidence="3 4">
    <name type="scientific">Thermincola ferriacetica</name>
    <dbReference type="NCBI Taxonomy" id="281456"/>
    <lineage>
        <taxon>Bacteria</taxon>
        <taxon>Bacillati</taxon>
        <taxon>Bacillota</taxon>
        <taxon>Clostridia</taxon>
        <taxon>Eubacteriales</taxon>
        <taxon>Thermincolaceae</taxon>
        <taxon>Thermincola</taxon>
    </lineage>
</organism>
<reference evidence="4" key="1">
    <citation type="submission" date="2015-07" db="EMBL/GenBank/DDBJ databases">
        <title>Complete Genome of Thermincola ferriacetica strain Z-0001T.</title>
        <authorList>
            <person name="Lusk B."/>
            <person name="Badalamenti J.P."/>
            <person name="Parameswaran P."/>
            <person name="Bond D.R."/>
            <person name="Torres C.I."/>
        </authorList>
    </citation>
    <scope>NUCLEOTIDE SEQUENCE [LARGE SCALE GENOMIC DNA]</scope>
    <source>
        <strain evidence="4">Z-0001</strain>
    </source>
</reference>